<evidence type="ECO:0000256" key="5">
    <source>
        <dbReference type="ARBA" id="ARBA00023136"/>
    </source>
</evidence>
<dbReference type="PANTHER" id="PTHR42718">
    <property type="entry name" value="MAJOR FACILITATOR SUPERFAMILY MULTIDRUG TRANSPORTER MFSC"/>
    <property type="match status" value="1"/>
</dbReference>
<keyword evidence="2" id="KW-0813">Transport</keyword>
<dbReference type="GO" id="GO:0016020">
    <property type="term" value="C:membrane"/>
    <property type="evidence" value="ECO:0007669"/>
    <property type="project" value="UniProtKB-SubCell"/>
</dbReference>
<keyword evidence="4 6" id="KW-1133">Transmembrane helix</keyword>
<feature type="transmembrane region" description="Helical" evidence="6">
    <location>
        <begin position="142"/>
        <end position="164"/>
    </location>
</feature>
<feature type="transmembrane region" description="Helical" evidence="6">
    <location>
        <begin position="332"/>
        <end position="355"/>
    </location>
</feature>
<keyword evidence="3 6" id="KW-0812">Transmembrane</keyword>
<feature type="transmembrane region" description="Helical" evidence="6">
    <location>
        <begin position="45"/>
        <end position="68"/>
    </location>
</feature>
<keyword evidence="5 6" id="KW-0472">Membrane</keyword>
<dbReference type="AlphaFoldDB" id="A0A2N8KFR6"/>
<feature type="transmembrane region" description="Helical" evidence="6">
    <location>
        <begin position="361"/>
        <end position="387"/>
    </location>
</feature>
<dbReference type="EMBL" id="POQS01000005">
    <property type="protein sequence ID" value="PND32281.1"/>
    <property type="molecule type" value="Genomic_DNA"/>
</dbReference>
<dbReference type="InterPro" id="IPR005829">
    <property type="entry name" value="Sugar_transporter_CS"/>
</dbReference>
<dbReference type="Proteomes" id="UP000235994">
    <property type="component" value="Unassembled WGS sequence"/>
</dbReference>
<protein>
    <submittedName>
        <fullName evidence="8">MFS transporter</fullName>
    </submittedName>
</protein>
<feature type="transmembrane region" description="Helical" evidence="6">
    <location>
        <begin position="425"/>
        <end position="445"/>
    </location>
</feature>
<dbReference type="RefSeq" id="WP_102774477.1">
    <property type="nucleotide sequence ID" value="NZ_POQS01000005.1"/>
</dbReference>
<evidence type="ECO:0000256" key="4">
    <source>
        <dbReference type="ARBA" id="ARBA00022989"/>
    </source>
</evidence>
<dbReference type="PROSITE" id="PS50850">
    <property type="entry name" value="MFS"/>
    <property type="match status" value="1"/>
</dbReference>
<dbReference type="PANTHER" id="PTHR42718:SF9">
    <property type="entry name" value="MAJOR FACILITATOR SUPERFAMILY MULTIDRUG TRANSPORTER MFSC"/>
    <property type="match status" value="1"/>
</dbReference>
<evidence type="ECO:0000256" key="6">
    <source>
        <dbReference type="SAM" id="Phobius"/>
    </source>
</evidence>
<feature type="transmembrane region" description="Helical" evidence="6">
    <location>
        <begin position="226"/>
        <end position="244"/>
    </location>
</feature>
<feature type="transmembrane region" description="Helical" evidence="6">
    <location>
        <begin position="109"/>
        <end position="130"/>
    </location>
</feature>
<dbReference type="SUPFAM" id="SSF103473">
    <property type="entry name" value="MFS general substrate transporter"/>
    <property type="match status" value="1"/>
</dbReference>
<feature type="transmembrane region" description="Helical" evidence="6">
    <location>
        <begin position="265"/>
        <end position="287"/>
    </location>
</feature>
<dbReference type="GO" id="GO:0022857">
    <property type="term" value="F:transmembrane transporter activity"/>
    <property type="evidence" value="ECO:0007669"/>
    <property type="project" value="InterPro"/>
</dbReference>
<evidence type="ECO:0000256" key="2">
    <source>
        <dbReference type="ARBA" id="ARBA00022448"/>
    </source>
</evidence>
<feature type="domain" description="Major facilitator superfamily (MFS) profile" evidence="7">
    <location>
        <begin position="14"/>
        <end position="450"/>
    </location>
</feature>
<dbReference type="CDD" id="cd17321">
    <property type="entry name" value="MFS_MMR_MDR_like"/>
    <property type="match status" value="1"/>
</dbReference>
<dbReference type="InterPro" id="IPR011701">
    <property type="entry name" value="MFS"/>
</dbReference>
<proteinExistence type="predicted"/>
<evidence type="ECO:0000313" key="8">
    <source>
        <dbReference type="EMBL" id="PND32281.1"/>
    </source>
</evidence>
<feature type="transmembrane region" description="Helical" evidence="6">
    <location>
        <begin position="202"/>
        <end position="220"/>
    </location>
</feature>
<feature type="transmembrane region" description="Helical" evidence="6">
    <location>
        <begin position="170"/>
        <end position="190"/>
    </location>
</feature>
<organism evidence="8 9">
    <name type="scientific">Achromobacter pulmonis</name>
    <dbReference type="NCBI Taxonomy" id="1389932"/>
    <lineage>
        <taxon>Bacteria</taxon>
        <taxon>Pseudomonadati</taxon>
        <taxon>Pseudomonadota</taxon>
        <taxon>Betaproteobacteria</taxon>
        <taxon>Burkholderiales</taxon>
        <taxon>Alcaligenaceae</taxon>
        <taxon>Achromobacter</taxon>
    </lineage>
</organism>
<reference evidence="8 9" key="1">
    <citation type="submission" date="2018-01" db="EMBL/GenBank/DDBJ databases">
        <title>The draft genome of an aniline degradation strain ANB-1.</title>
        <authorList>
            <person name="Zhang L."/>
            <person name="Jiang J."/>
        </authorList>
    </citation>
    <scope>NUCLEOTIDE SEQUENCE [LARGE SCALE GENOMIC DNA]</scope>
    <source>
        <strain evidence="8 9">ANB-1</strain>
    </source>
</reference>
<accession>A0A2N8KFR6</accession>
<feature type="transmembrane region" description="Helical" evidence="6">
    <location>
        <begin position="399"/>
        <end position="419"/>
    </location>
</feature>
<keyword evidence="9" id="KW-1185">Reference proteome</keyword>
<name>A0A2N8KFR6_9BURK</name>
<comment type="caution">
    <text evidence="8">The sequence shown here is derived from an EMBL/GenBank/DDBJ whole genome shotgun (WGS) entry which is preliminary data.</text>
</comment>
<comment type="subcellular location">
    <subcellularLocation>
        <location evidence="1">Membrane</location>
        <topology evidence="1">Multi-pass membrane protein</topology>
    </subcellularLocation>
</comment>
<sequence>MQIESYGPRRPKLALLTLCLAVLVAQIDTAVVNLAVRAIGKDLGAGIGALQWIVDGYNAAYAVLLLTGGLLADVYGRRKVFVFGTGVFTAASLLCAAAPSAAVLVLGRVLTGVGAAFLVPASLAIIRVSWVDPARRGRVLGVWAACNGLAMAIGPTLGGLLIGAYGWRSIFLVVVPLGAAACVLALACIAESRDAGRRAFDGMAQALGAAALGGLVYAAIQFHGAPRTAAAALAAAMLAFALFLRIERSRSAAALVPLDMFGSRVFRGAMAATAGMTFGMYGVLFLLPLVWQESGRLDALATGLALLPMALVFVVVSTATGTLARYCGARPMAAGGVAIIGAGLLTIGASAHHAAIVAAEIGLGLTGLGMGLATGPLMGAAVGAVAAARSGTASALINVARMMGATLGVAALGSVYSLAGGGQDGLRAAMLAGGAVQIACASIAWRELRP</sequence>
<dbReference type="Pfam" id="PF07690">
    <property type="entry name" value="MFS_1"/>
    <property type="match status" value="2"/>
</dbReference>
<dbReference type="PROSITE" id="PS00216">
    <property type="entry name" value="SUGAR_TRANSPORT_1"/>
    <property type="match status" value="1"/>
</dbReference>
<dbReference type="Gene3D" id="1.20.1720.10">
    <property type="entry name" value="Multidrug resistance protein D"/>
    <property type="match status" value="1"/>
</dbReference>
<evidence type="ECO:0000256" key="3">
    <source>
        <dbReference type="ARBA" id="ARBA00022692"/>
    </source>
</evidence>
<evidence type="ECO:0000256" key="1">
    <source>
        <dbReference type="ARBA" id="ARBA00004141"/>
    </source>
</evidence>
<feature type="transmembrane region" description="Helical" evidence="6">
    <location>
        <begin position="80"/>
        <end position="103"/>
    </location>
</feature>
<dbReference type="InterPro" id="IPR020846">
    <property type="entry name" value="MFS_dom"/>
</dbReference>
<evidence type="ECO:0000313" key="9">
    <source>
        <dbReference type="Proteomes" id="UP000235994"/>
    </source>
</evidence>
<evidence type="ECO:0000259" key="7">
    <source>
        <dbReference type="PROSITE" id="PS50850"/>
    </source>
</evidence>
<feature type="transmembrane region" description="Helical" evidence="6">
    <location>
        <begin position="299"/>
        <end position="320"/>
    </location>
</feature>
<dbReference type="InterPro" id="IPR036259">
    <property type="entry name" value="MFS_trans_sf"/>
</dbReference>
<dbReference type="Gene3D" id="1.20.1250.20">
    <property type="entry name" value="MFS general substrate transporter like domains"/>
    <property type="match status" value="1"/>
</dbReference>
<gene>
    <name evidence="8" type="ORF">C1I89_20935</name>
</gene>